<evidence type="ECO:0000259" key="1">
    <source>
        <dbReference type="PROSITE" id="PS50181"/>
    </source>
</evidence>
<sequence length="412" mass="46230">MSRDCRITDLPAELLHEIFEHLWEDKVSLSSCTLVCKEWSDYSRPALFREITVAPELVPEMPHPEYPELEIPDWTDLARRFDGAPHLAAHVQILHVEGGELPMERSMLDEFDEVECEVREDGTKIAVSLNYCFVDLAALLALAQALPGLTKVTLDTLIVKSVALPHHQPALIETLEMNDVGTVKGETPFIIFAPDANKIWPESFPFEPSVPTCKWTIRGEPNGVPIIRGLAASSLGRLTSLVVDLRDEYDLLALNAAFKSFGPQFKELTLDLWDATWVARPHVVVAAAVEEAWNETFTLAPCEGLEKFVMHFKLGYLEDSVPILESVAHLLSTFPPTIRTVRLIIDFAFFIPPDVAEMPWSSINWALKNLEKVTFTIVDEGDRKRDGQILVEKAISSQLSDIGQRLHIEFIG</sequence>
<dbReference type="EMBL" id="JH930468">
    <property type="protein sequence ID" value="EKM61330.1"/>
    <property type="molecule type" value="Genomic_DNA"/>
</dbReference>
<evidence type="ECO:0000313" key="3">
    <source>
        <dbReference type="Proteomes" id="UP000008370"/>
    </source>
</evidence>
<dbReference type="Proteomes" id="UP000008370">
    <property type="component" value="Unassembled WGS sequence"/>
</dbReference>
<dbReference type="InParanoid" id="K5WPH3"/>
<dbReference type="CDD" id="cd09917">
    <property type="entry name" value="F-box_SF"/>
    <property type="match status" value="1"/>
</dbReference>
<dbReference type="SUPFAM" id="SSF81383">
    <property type="entry name" value="F-box domain"/>
    <property type="match status" value="1"/>
</dbReference>
<dbReference type="InterPro" id="IPR001810">
    <property type="entry name" value="F-box_dom"/>
</dbReference>
<dbReference type="RefSeq" id="XP_007390752.1">
    <property type="nucleotide sequence ID" value="XM_007390690.1"/>
</dbReference>
<proteinExistence type="predicted"/>
<dbReference type="PROSITE" id="PS50181">
    <property type="entry name" value="FBOX"/>
    <property type="match status" value="1"/>
</dbReference>
<dbReference type="KEGG" id="pco:PHACADRAFT_168768"/>
<dbReference type="OrthoDB" id="2316528at2759"/>
<keyword evidence="3" id="KW-1185">Reference proteome</keyword>
<dbReference type="HOGENOM" id="CLU_678109_0_0_1"/>
<feature type="domain" description="F-box" evidence="1">
    <location>
        <begin position="4"/>
        <end position="51"/>
    </location>
</feature>
<reference evidence="2 3" key="1">
    <citation type="journal article" date="2012" name="BMC Genomics">
        <title>Comparative genomics of the white-rot fungi, Phanerochaete carnosa and P. chrysosporium, to elucidate the genetic basis of the distinct wood types they colonize.</title>
        <authorList>
            <person name="Suzuki H."/>
            <person name="MacDonald J."/>
            <person name="Syed K."/>
            <person name="Salamov A."/>
            <person name="Hori C."/>
            <person name="Aerts A."/>
            <person name="Henrissat B."/>
            <person name="Wiebenga A."/>
            <person name="vanKuyk P.A."/>
            <person name="Barry K."/>
            <person name="Lindquist E."/>
            <person name="LaButti K."/>
            <person name="Lapidus A."/>
            <person name="Lucas S."/>
            <person name="Coutinho P."/>
            <person name="Gong Y."/>
            <person name="Samejima M."/>
            <person name="Mahadevan R."/>
            <person name="Abou-Zaid M."/>
            <person name="de Vries R.P."/>
            <person name="Igarashi K."/>
            <person name="Yadav J.S."/>
            <person name="Grigoriev I.V."/>
            <person name="Master E.R."/>
        </authorList>
    </citation>
    <scope>NUCLEOTIDE SEQUENCE [LARGE SCALE GENOMIC DNA]</scope>
    <source>
        <strain evidence="2 3">HHB-10118-sp</strain>
    </source>
</reference>
<dbReference type="Pfam" id="PF12937">
    <property type="entry name" value="F-box-like"/>
    <property type="match status" value="1"/>
</dbReference>
<dbReference type="AlphaFoldDB" id="K5WPH3"/>
<gene>
    <name evidence="2" type="ORF">PHACADRAFT_168768</name>
</gene>
<dbReference type="InterPro" id="IPR036047">
    <property type="entry name" value="F-box-like_dom_sf"/>
</dbReference>
<name>K5WPH3_PHACS</name>
<accession>K5WPH3</accession>
<protein>
    <recommendedName>
        <fullName evidence="1">F-box domain-containing protein</fullName>
    </recommendedName>
</protein>
<dbReference type="Gene3D" id="1.20.1280.50">
    <property type="match status" value="1"/>
</dbReference>
<evidence type="ECO:0000313" key="2">
    <source>
        <dbReference type="EMBL" id="EKM61330.1"/>
    </source>
</evidence>
<organism evidence="2 3">
    <name type="scientific">Phanerochaete carnosa (strain HHB-10118-sp)</name>
    <name type="common">White-rot fungus</name>
    <name type="synonym">Peniophora carnosa</name>
    <dbReference type="NCBI Taxonomy" id="650164"/>
    <lineage>
        <taxon>Eukaryota</taxon>
        <taxon>Fungi</taxon>
        <taxon>Dikarya</taxon>
        <taxon>Basidiomycota</taxon>
        <taxon>Agaricomycotina</taxon>
        <taxon>Agaricomycetes</taxon>
        <taxon>Polyporales</taxon>
        <taxon>Phanerochaetaceae</taxon>
        <taxon>Phanerochaete</taxon>
    </lineage>
</organism>
<dbReference type="GeneID" id="18909448"/>